<sequence length="148" mass="16057">MDHGLPRAVPDEQNAGGRRFTLLNLRMALAADDHCCRCGRHILYDHDCCAPKTPHEWFMVCLKWLLPIFIAAALGFTVLYPILSSGAVTNSTVIDTVANSTMDASVANSTVIATAVNSTTLPSRMSTPVSSCLRLVAENGYKCTSYSY</sequence>
<feature type="transmembrane region" description="Helical" evidence="1">
    <location>
        <begin position="64"/>
        <end position="83"/>
    </location>
</feature>
<keyword evidence="3" id="KW-1185">Reference proteome</keyword>
<evidence type="ECO:0008006" key="4">
    <source>
        <dbReference type="Google" id="ProtNLM"/>
    </source>
</evidence>
<comment type="caution">
    <text evidence="2">The sequence shown here is derived from an EMBL/GenBank/DDBJ whole genome shotgun (WGS) entry which is preliminary data.</text>
</comment>
<evidence type="ECO:0000256" key="1">
    <source>
        <dbReference type="SAM" id="Phobius"/>
    </source>
</evidence>
<accession>A0AAV4SQH8</accession>
<organism evidence="2 3">
    <name type="scientific">Caerostris extrusa</name>
    <name type="common">Bark spider</name>
    <name type="synonym">Caerostris bankana</name>
    <dbReference type="NCBI Taxonomy" id="172846"/>
    <lineage>
        <taxon>Eukaryota</taxon>
        <taxon>Metazoa</taxon>
        <taxon>Ecdysozoa</taxon>
        <taxon>Arthropoda</taxon>
        <taxon>Chelicerata</taxon>
        <taxon>Arachnida</taxon>
        <taxon>Araneae</taxon>
        <taxon>Araneomorphae</taxon>
        <taxon>Entelegynae</taxon>
        <taxon>Araneoidea</taxon>
        <taxon>Araneidae</taxon>
        <taxon>Caerostris</taxon>
    </lineage>
</organism>
<protein>
    <recommendedName>
        <fullName evidence="4">Palmitoyltransferase</fullName>
    </recommendedName>
</protein>
<evidence type="ECO:0000313" key="3">
    <source>
        <dbReference type="Proteomes" id="UP001054945"/>
    </source>
</evidence>
<gene>
    <name evidence="2" type="ORF">CEXT_447991</name>
</gene>
<keyword evidence="1" id="KW-0812">Transmembrane</keyword>
<keyword evidence="1" id="KW-0472">Membrane</keyword>
<proteinExistence type="predicted"/>
<dbReference type="Proteomes" id="UP001054945">
    <property type="component" value="Unassembled WGS sequence"/>
</dbReference>
<keyword evidence="1" id="KW-1133">Transmembrane helix</keyword>
<evidence type="ECO:0000313" key="2">
    <source>
        <dbReference type="EMBL" id="GIY35564.1"/>
    </source>
</evidence>
<name>A0AAV4SQH8_CAEEX</name>
<dbReference type="EMBL" id="BPLR01009934">
    <property type="protein sequence ID" value="GIY35564.1"/>
    <property type="molecule type" value="Genomic_DNA"/>
</dbReference>
<dbReference type="AlphaFoldDB" id="A0AAV4SQH8"/>
<reference evidence="2 3" key="1">
    <citation type="submission" date="2021-06" db="EMBL/GenBank/DDBJ databases">
        <title>Caerostris extrusa draft genome.</title>
        <authorList>
            <person name="Kono N."/>
            <person name="Arakawa K."/>
        </authorList>
    </citation>
    <scope>NUCLEOTIDE SEQUENCE [LARGE SCALE GENOMIC DNA]</scope>
</reference>